<gene>
    <name evidence="2" type="ORF">T265_01745</name>
</gene>
<dbReference type="RefSeq" id="XP_009164099.1">
    <property type="nucleotide sequence ID" value="XM_009165835.1"/>
</dbReference>
<dbReference type="Proteomes" id="UP000054324">
    <property type="component" value="Unassembled WGS sequence"/>
</dbReference>
<feature type="compositionally biased region" description="Polar residues" evidence="1">
    <location>
        <begin position="1"/>
        <end position="15"/>
    </location>
</feature>
<sequence length="121" mass="13575">MAEEGAQTNRPSFRQSGKKLTTKTPVTSIGSHFLQHLRTGTMGSRWSPQSKFLSNRKMKKLQLDEHLLPIDDTPTFLSNRKMKKLQLDEHLLPIDDTPTACLAAPLTRRSEDHAVPILEGG</sequence>
<dbReference type="AlphaFoldDB" id="A0A074ZXE8"/>
<organism evidence="2 3">
    <name type="scientific">Opisthorchis viverrini</name>
    <name type="common">Southeast Asian liver fluke</name>
    <dbReference type="NCBI Taxonomy" id="6198"/>
    <lineage>
        <taxon>Eukaryota</taxon>
        <taxon>Metazoa</taxon>
        <taxon>Spiralia</taxon>
        <taxon>Lophotrochozoa</taxon>
        <taxon>Platyhelminthes</taxon>
        <taxon>Trematoda</taxon>
        <taxon>Digenea</taxon>
        <taxon>Opisthorchiida</taxon>
        <taxon>Opisthorchiata</taxon>
        <taxon>Opisthorchiidae</taxon>
        <taxon>Opisthorchis</taxon>
    </lineage>
</organism>
<dbReference type="KEGG" id="ovi:T265_01745"/>
<reference evidence="2 3" key="1">
    <citation type="submission" date="2013-11" db="EMBL/GenBank/DDBJ databases">
        <title>Opisthorchis viverrini - life in the bile duct.</title>
        <authorList>
            <person name="Young N.D."/>
            <person name="Nagarajan N."/>
            <person name="Lin S.J."/>
            <person name="Korhonen P.K."/>
            <person name="Jex A.R."/>
            <person name="Hall R.S."/>
            <person name="Safavi-Hemami H."/>
            <person name="Kaewkong W."/>
            <person name="Bertrand D."/>
            <person name="Gao S."/>
            <person name="Seet Q."/>
            <person name="Wongkham S."/>
            <person name="Teh B.T."/>
            <person name="Wongkham C."/>
            <person name="Intapan P.M."/>
            <person name="Maleewong W."/>
            <person name="Yang X."/>
            <person name="Hu M."/>
            <person name="Wang Z."/>
            <person name="Hofmann A."/>
            <person name="Sternberg P.W."/>
            <person name="Tan P."/>
            <person name="Wang J."/>
            <person name="Gasser R.B."/>
        </authorList>
    </citation>
    <scope>NUCLEOTIDE SEQUENCE [LARGE SCALE GENOMIC DNA]</scope>
</reference>
<proteinExistence type="predicted"/>
<evidence type="ECO:0000256" key="1">
    <source>
        <dbReference type="SAM" id="MobiDB-lite"/>
    </source>
</evidence>
<name>A0A074ZXE8_OPIVI</name>
<dbReference type="GeneID" id="20315933"/>
<evidence type="ECO:0000313" key="2">
    <source>
        <dbReference type="EMBL" id="KER32123.1"/>
    </source>
</evidence>
<dbReference type="EMBL" id="KL596637">
    <property type="protein sequence ID" value="KER32123.1"/>
    <property type="molecule type" value="Genomic_DNA"/>
</dbReference>
<feature type="region of interest" description="Disordered" evidence="1">
    <location>
        <begin position="1"/>
        <end position="27"/>
    </location>
</feature>
<keyword evidence="3" id="KW-1185">Reference proteome</keyword>
<dbReference type="CTD" id="20315933"/>
<evidence type="ECO:0000313" key="3">
    <source>
        <dbReference type="Proteomes" id="UP000054324"/>
    </source>
</evidence>
<accession>A0A074ZXE8</accession>
<protein>
    <submittedName>
        <fullName evidence="2">Uncharacterized protein</fullName>
    </submittedName>
</protein>